<reference evidence="1 2" key="1">
    <citation type="submission" date="2016-10" db="EMBL/GenBank/DDBJ databases">
        <title>The Draft Genome Sequence of Actinokineospora bangkokensis 44EHWT reveals the biosynthetic pathway of antifungal compounds Thailandins with unusual extender unit butylmalonyl-CoA.</title>
        <authorList>
            <person name="Greule A."/>
            <person name="Intra B."/>
            <person name="Flemming S."/>
            <person name="Rommel M.G."/>
            <person name="Panbangred W."/>
            <person name="Bechthold A."/>
        </authorList>
    </citation>
    <scope>NUCLEOTIDE SEQUENCE [LARGE SCALE GENOMIC DNA]</scope>
    <source>
        <strain evidence="1 2">44EHW</strain>
    </source>
</reference>
<comment type="caution">
    <text evidence="1">The sequence shown here is derived from an EMBL/GenBank/DDBJ whole genome shotgun (WGS) entry which is preliminary data.</text>
</comment>
<accession>A0A1Q9LBY0</accession>
<dbReference type="OrthoDB" id="9960401at2"/>
<protein>
    <submittedName>
        <fullName evidence="1">Uncharacterized protein</fullName>
    </submittedName>
</protein>
<dbReference type="RefSeq" id="WP_075978722.1">
    <property type="nucleotide sequence ID" value="NZ_MKQR01000032.1"/>
</dbReference>
<sequence>MSYQMSDEQWAEHRGYADQVQIVVTPMDNPSALEHLEQWIVISHGAAWTPDWLLRKVESIPLSTNSELGSAPYILTSTENRTSWGADSATYEILLGISTWAATSAAWDLLKIVSKEMAVRLKAEHPGMIETDLNEHEAIERTRWLVASRYDTPVDQLQVVETDLDAEGQARVVLDDGNGWLYDVTLELCDGLVYLSRIKRTKKRAADRKDSSVQ</sequence>
<dbReference type="AlphaFoldDB" id="A0A1Q9LBY0"/>
<dbReference type="STRING" id="1193682.BJP25_05525"/>
<name>A0A1Q9LBY0_9PSEU</name>
<dbReference type="Proteomes" id="UP000186040">
    <property type="component" value="Unassembled WGS sequence"/>
</dbReference>
<organism evidence="1 2">
    <name type="scientific">Actinokineospora bangkokensis</name>
    <dbReference type="NCBI Taxonomy" id="1193682"/>
    <lineage>
        <taxon>Bacteria</taxon>
        <taxon>Bacillati</taxon>
        <taxon>Actinomycetota</taxon>
        <taxon>Actinomycetes</taxon>
        <taxon>Pseudonocardiales</taxon>
        <taxon>Pseudonocardiaceae</taxon>
        <taxon>Actinokineospora</taxon>
    </lineage>
</organism>
<keyword evidence="2" id="KW-1185">Reference proteome</keyword>
<evidence type="ECO:0000313" key="1">
    <source>
        <dbReference type="EMBL" id="OLR89537.1"/>
    </source>
</evidence>
<gene>
    <name evidence="1" type="ORF">BJP25_05525</name>
</gene>
<dbReference type="EMBL" id="MKQR01000032">
    <property type="protein sequence ID" value="OLR89537.1"/>
    <property type="molecule type" value="Genomic_DNA"/>
</dbReference>
<evidence type="ECO:0000313" key="2">
    <source>
        <dbReference type="Proteomes" id="UP000186040"/>
    </source>
</evidence>
<proteinExistence type="predicted"/>